<dbReference type="HOGENOM" id="CLU_565025_0_0_1"/>
<feature type="compositionally biased region" description="Acidic residues" evidence="1">
    <location>
        <begin position="173"/>
        <end position="186"/>
    </location>
</feature>
<keyword evidence="3" id="KW-1185">Reference proteome</keyword>
<sequence length="483" mass="51290">MTNMTAFADLDTEAAEGGQIWRPPPTDPQSATTYYVADKWGNWVLGNDNRKSQVTQLTGVAELDTYTPLTKSPIERREEEAAAMAGAISATTNFPKKPKPAFLSIDPNDPSISRSSSLYSQASAVRPRPPLPPARRSSSSSRKGAKVGGGGGGGGVRRSDSQASVTTINTESSGDDDEGTIIENENDIARLSQLSPVAESPSPIRAVAGGGGGSRPGVRYPKIPGRLDGATIRLVPPPKRPNFSSSPPGQPSPTLGMVLPVATGSPSAYPPPLRPKRPYRGPAPVQSSGSGFSPIPTPEPDFSQQQQQQTQGLPQRPQLRLQQQQQPTTRLPRTVTPPQQQEQEQQQWQEQQQPQSQPQPPPRLDTQITGRGSSSQSHIASQFIASPMSTATSNSAASSLLAKRIGSDKAAALALDPNNPNGRRRAAPWRRQDGGAGGFLLSPDIIAGFGSPPQTGGTLPMTPTWQPKLTPTRRGDDLFLSVQ</sequence>
<evidence type="ECO:0000313" key="3">
    <source>
        <dbReference type="Proteomes" id="UP000012174"/>
    </source>
</evidence>
<reference evidence="3" key="1">
    <citation type="journal article" date="2013" name="Genome Announc.">
        <title>Draft genome sequence of the grapevine dieback fungus Eutypa lata UCR-EL1.</title>
        <authorList>
            <person name="Blanco-Ulate B."/>
            <person name="Rolshausen P.E."/>
            <person name="Cantu D."/>
        </authorList>
    </citation>
    <scope>NUCLEOTIDE SEQUENCE [LARGE SCALE GENOMIC DNA]</scope>
    <source>
        <strain evidence="3">UCR-EL1</strain>
    </source>
</reference>
<feature type="compositionally biased region" description="Polar residues" evidence="1">
    <location>
        <begin position="366"/>
        <end position="384"/>
    </location>
</feature>
<feature type="compositionally biased region" description="Low complexity" evidence="1">
    <location>
        <begin position="385"/>
        <end position="397"/>
    </location>
</feature>
<dbReference type="KEGG" id="ela:UCREL1_1137"/>
<gene>
    <name evidence="2" type="ORF">UCREL1_1137</name>
</gene>
<name>M7T4K9_EUTLA</name>
<evidence type="ECO:0000256" key="1">
    <source>
        <dbReference type="SAM" id="MobiDB-lite"/>
    </source>
</evidence>
<evidence type="ECO:0000313" key="2">
    <source>
        <dbReference type="EMBL" id="EMR71823.1"/>
    </source>
</evidence>
<feature type="region of interest" description="Disordered" evidence="1">
    <location>
        <begin position="1"/>
        <end position="30"/>
    </location>
</feature>
<feature type="compositionally biased region" description="Low complexity" evidence="1">
    <location>
        <begin position="304"/>
        <end position="356"/>
    </location>
</feature>
<feature type="region of interest" description="Disordered" evidence="1">
    <location>
        <begin position="412"/>
        <end position="483"/>
    </location>
</feature>
<dbReference type="OrthoDB" id="3946741at2759"/>
<dbReference type="Proteomes" id="UP000012174">
    <property type="component" value="Unassembled WGS sequence"/>
</dbReference>
<feature type="compositionally biased region" description="Polar residues" evidence="1">
    <location>
        <begin position="161"/>
        <end position="172"/>
    </location>
</feature>
<dbReference type="EMBL" id="KB705573">
    <property type="protein sequence ID" value="EMR71823.1"/>
    <property type="molecule type" value="Genomic_DNA"/>
</dbReference>
<organism evidence="2 3">
    <name type="scientific">Eutypa lata (strain UCR-EL1)</name>
    <name type="common">Grapevine dieback disease fungus</name>
    <name type="synonym">Eutypa armeniacae</name>
    <dbReference type="NCBI Taxonomy" id="1287681"/>
    <lineage>
        <taxon>Eukaryota</taxon>
        <taxon>Fungi</taxon>
        <taxon>Dikarya</taxon>
        <taxon>Ascomycota</taxon>
        <taxon>Pezizomycotina</taxon>
        <taxon>Sordariomycetes</taxon>
        <taxon>Xylariomycetidae</taxon>
        <taxon>Xylariales</taxon>
        <taxon>Diatrypaceae</taxon>
        <taxon>Eutypa</taxon>
    </lineage>
</organism>
<feature type="compositionally biased region" description="Polar residues" evidence="1">
    <location>
        <begin position="452"/>
        <end position="469"/>
    </location>
</feature>
<protein>
    <submittedName>
        <fullName evidence="2">Uncharacterized protein</fullName>
    </submittedName>
</protein>
<accession>M7T4K9</accession>
<dbReference type="AlphaFoldDB" id="M7T4K9"/>
<feature type="compositionally biased region" description="Gly residues" evidence="1">
    <location>
        <begin position="146"/>
        <end position="156"/>
    </location>
</feature>
<feature type="region of interest" description="Disordered" evidence="1">
    <location>
        <begin position="69"/>
        <end position="397"/>
    </location>
</feature>
<feature type="compositionally biased region" description="Low complexity" evidence="1">
    <location>
        <begin position="111"/>
        <end position="126"/>
    </location>
</feature>
<proteinExistence type="predicted"/>
<dbReference type="eggNOG" id="ENOG502S2Z9">
    <property type="taxonomic scope" value="Eukaryota"/>
</dbReference>